<comment type="catalytic activity">
    <reaction evidence="6">
        <text>ADP-alpha-D-ribose 1''-phosphate + H2O = ADP-D-ribose + phosphate</text>
        <dbReference type="Rhea" id="RHEA:25029"/>
        <dbReference type="ChEBI" id="CHEBI:15377"/>
        <dbReference type="ChEBI" id="CHEBI:43474"/>
        <dbReference type="ChEBI" id="CHEBI:57967"/>
        <dbReference type="ChEBI" id="CHEBI:58753"/>
        <dbReference type="EC" id="3.1.3.84"/>
    </reaction>
</comment>
<dbReference type="OrthoDB" id="2155246at2759"/>
<dbReference type="InterPro" id="IPR002589">
    <property type="entry name" value="Macro_dom"/>
</dbReference>
<dbReference type="Proteomes" id="UP000800041">
    <property type="component" value="Unassembled WGS sequence"/>
</dbReference>
<protein>
    <recommendedName>
        <fullName evidence="4">ADP-ribose 1''-phosphate phosphatase</fullName>
        <ecNumber evidence="3">3.1.3.84</ecNumber>
    </recommendedName>
</protein>
<feature type="compositionally biased region" description="Low complexity" evidence="7">
    <location>
        <begin position="41"/>
        <end position="58"/>
    </location>
</feature>
<keyword evidence="10" id="KW-1185">Reference proteome</keyword>
<keyword evidence="5" id="KW-0904">Protein phosphatase</keyword>
<dbReference type="InterPro" id="IPR050892">
    <property type="entry name" value="ADP-ribose_metab_enzymes"/>
</dbReference>
<name>A0A6G1HCK5_9PEZI</name>
<comment type="function">
    <text evidence="1">Highly specific phosphatase involved in the metabolism of ADP-ribose 1''-phosphate (Appr1p) which is produced as a consequence of tRNA splicing.</text>
</comment>
<evidence type="ECO:0000256" key="1">
    <source>
        <dbReference type="ARBA" id="ARBA00002432"/>
    </source>
</evidence>
<organism evidence="9 10">
    <name type="scientific">Aulographum hederae CBS 113979</name>
    <dbReference type="NCBI Taxonomy" id="1176131"/>
    <lineage>
        <taxon>Eukaryota</taxon>
        <taxon>Fungi</taxon>
        <taxon>Dikarya</taxon>
        <taxon>Ascomycota</taxon>
        <taxon>Pezizomycotina</taxon>
        <taxon>Dothideomycetes</taxon>
        <taxon>Pleosporomycetidae</taxon>
        <taxon>Aulographales</taxon>
        <taxon>Aulographaceae</taxon>
    </lineage>
</organism>
<dbReference type="PANTHER" id="PTHR12521:SF0">
    <property type="entry name" value="ADP-RIBOSE GLYCOHYDROLASE OARD1"/>
    <property type="match status" value="1"/>
</dbReference>
<gene>
    <name evidence="9" type="ORF">K402DRAFT_389688</name>
</gene>
<proteinExistence type="inferred from homology"/>
<dbReference type="SUPFAM" id="SSF52949">
    <property type="entry name" value="Macro domain-like"/>
    <property type="match status" value="1"/>
</dbReference>
<dbReference type="EC" id="3.1.3.84" evidence="3"/>
<feature type="compositionally biased region" description="Basic and acidic residues" evidence="7">
    <location>
        <begin position="1"/>
        <end position="15"/>
    </location>
</feature>
<evidence type="ECO:0000256" key="5">
    <source>
        <dbReference type="ARBA" id="ARBA00022912"/>
    </source>
</evidence>
<evidence type="ECO:0000259" key="8">
    <source>
        <dbReference type="Pfam" id="PF01661"/>
    </source>
</evidence>
<reference evidence="9" key="1">
    <citation type="journal article" date="2020" name="Stud. Mycol.">
        <title>101 Dothideomycetes genomes: a test case for predicting lifestyles and emergence of pathogens.</title>
        <authorList>
            <person name="Haridas S."/>
            <person name="Albert R."/>
            <person name="Binder M."/>
            <person name="Bloem J."/>
            <person name="Labutti K."/>
            <person name="Salamov A."/>
            <person name="Andreopoulos B."/>
            <person name="Baker S."/>
            <person name="Barry K."/>
            <person name="Bills G."/>
            <person name="Bluhm B."/>
            <person name="Cannon C."/>
            <person name="Castanera R."/>
            <person name="Culley D."/>
            <person name="Daum C."/>
            <person name="Ezra D."/>
            <person name="Gonzalez J."/>
            <person name="Henrissat B."/>
            <person name="Kuo A."/>
            <person name="Liang C."/>
            <person name="Lipzen A."/>
            <person name="Lutzoni F."/>
            <person name="Magnuson J."/>
            <person name="Mondo S."/>
            <person name="Nolan M."/>
            <person name="Ohm R."/>
            <person name="Pangilinan J."/>
            <person name="Park H.-J."/>
            <person name="Ramirez L."/>
            <person name="Alfaro M."/>
            <person name="Sun H."/>
            <person name="Tritt A."/>
            <person name="Yoshinaga Y."/>
            <person name="Zwiers L.-H."/>
            <person name="Turgeon B."/>
            <person name="Goodwin S."/>
            <person name="Spatafora J."/>
            <person name="Crous P."/>
            <person name="Grigoriev I."/>
        </authorList>
    </citation>
    <scope>NUCLEOTIDE SEQUENCE</scope>
    <source>
        <strain evidence="9">CBS 113979</strain>
    </source>
</reference>
<feature type="compositionally biased region" description="Acidic residues" evidence="7">
    <location>
        <begin position="77"/>
        <end position="86"/>
    </location>
</feature>
<dbReference type="PANTHER" id="PTHR12521">
    <property type="entry name" value="PROTEIN C6ORF130"/>
    <property type="match status" value="1"/>
</dbReference>
<keyword evidence="5" id="KW-0378">Hydrolase</keyword>
<comment type="similarity">
    <text evidence="2">Belongs to the POA1 family.</text>
</comment>
<dbReference type="CDD" id="cd02901">
    <property type="entry name" value="Macro_Poa1p-like"/>
    <property type="match status" value="1"/>
</dbReference>
<feature type="compositionally biased region" description="Low complexity" evidence="7">
    <location>
        <begin position="163"/>
        <end position="177"/>
    </location>
</feature>
<dbReference type="EMBL" id="ML977141">
    <property type="protein sequence ID" value="KAF1990782.1"/>
    <property type="molecule type" value="Genomic_DNA"/>
</dbReference>
<dbReference type="AlphaFoldDB" id="A0A6G1HCK5"/>
<accession>A0A6G1HCK5</accession>
<dbReference type="Gene3D" id="3.40.220.10">
    <property type="entry name" value="Leucine Aminopeptidase, subunit E, domain 1"/>
    <property type="match status" value="1"/>
</dbReference>
<sequence>MASNKRPAEKEKEQPSRAMKQTKLNFGGKKQKMAPKVQQQSSPSSSSPTDIPASSSTSFKEAVSYESGSDPKISKCEDDEAGEAETEQMGNAESKKVEYFPGTKILVVRDGDGKPHADTRMSGGDERVGSPTGVDGAKDDEDEDKDETSHDKPSSNTQDESLPETPAASTGPSSPTSSKPPPPPITNPTSTPPRHFRIIELTGDIFIAPPNSVIIHACNTLGSWSAGIALAFRKTYPSAYTTHAAHCKSSSPSSLISTAQLIPPPRGAWAPRKEPTHWIGCLFTSKRFGKRKDSPDEILAATGPAMRDLLRQMREKVREGKVVAEIRICRINSGLFAVEWERTREVLEGLEWVEGLPEEIYAYER</sequence>
<feature type="domain" description="Macro" evidence="8">
    <location>
        <begin position="215"/>
        <end position="346"/>
    </location>
</feature>
<dbReference type="GO" id="GO:0140291">
    <property type="term" value="P:peptidyl-glutamate ADP-deribosylation"/>
    <property type="evidence" value="ECO:0007669"/>
    <property type="project" value="TreeGrafter"/>
</dbReference>
<evidence type="ECO:0000313" key="9">
    <source>
        <dbReference type="EMBL" id="KAF1990782.1"/>
    </source>
</evidence>
<evidence type="ECO:0000256" key="7">
    <source>
        <dbReference type="SAM" id="MobiDB-lite"/>
    </source>
</evidence>
<feature type="region of interest" description="Disordered" evidence="7">
    <location>
        <begin position="1"/>
        <end position="194"/>
    </location>
</feature>
<dbReference type="InterPro" id="IPR043472">
    <property type="entry name" value="Macro_dom-like"/>
</dbReference>
<evidence type="ECO:0000256" key="4">
    <source>
        <dbReference type="ARBA" id="ARBA00019744"/>
    </source>
</evidence>
<dbReference type="Pfam" id="PF01661">
    <property type="entry name" value="Macro"/>
    <property type="match status" value="1"/>
</dbReference>
<evidence type="ECO:0000313" key="10">
    <source>
        <dbReference type="Proteomes" id="UP000800041"/>
    </source>
</evidence>
<evidence type="ECO:0000256" key="6">
    <source>
        <dbReference type="ARBA" id="ARBA00034427"/>
    </source>
</evidence>
<feature type="compositionally biased region" description="Basic and acidic residues" evidence="7">
    <location>
        <begin position="107"/>
        <end position="128"/>
    </location>
</feature>
<evidence type="ECO:0000256" key="3">
    <source>
        <dbReference type="ARBA" id="ARBA00012983"/>
    </source>
</evidence>
<evidence type="ECO:0000256" key="2">
    <source>
        <dbReference type="ARBA" id="ARBA00006575"/>
    </source>
</evidence>
<dbReference type="GO" id="GO:0004721">
    <property type="term" value="F:phosphoprotein phosphatase activity"/>
    <property type="evidence" value="ECO:0007669"/>
    <property type="project" value="UniProtKB-KW"/>
</dbReference>